<feature type="compositionally biased region" description="Basic and acidic residues" evidence="1">
    <location>
        <begin position="9"/>
        <end position="21"/>
    </location>
</feature>
<name>A0AAD5ULX2_9FUNG</name>
<dbReference type="AlphaFoldDB" id="A0AAD5ULX2"/>
<sequence>MKKKSILKRPTDKQHEHRGIRWDEDNLAITEAQKDSTMKILEPKTPYIHYDLSMDELTGTSSQGVPPIELERAINVQNSLKRENSQEISFDVDNQLHISNKEYDWSEDEEDPKDVQKHQRFKKMRAEHYNMKAVLSHAKELLESEMEDENINDPNKYEVEEASTPMIETDSEDELSNNHTRK</sequence>
<dbReference type="GO" id="GO:0004864">
    <property type="term" value="F:protein phosphatase inhibitor activity"/>
    <property type="evidence" value="ECO:0007669"/>
    <property type="project" value="InterPro"/>
</dbReference>
<organism evidence="2 3">
    <name type="scientific">Boothiomyces macroporosus</name>
    <dbReference type="NCBI Taxonomy" id="261099"/>
    <lineage>
        <taxon>Eukaryota</taxon>
        <taxon>Fungi</taxon>
        <taxon>Fungi incertae sedis</taxon>
        <taxon>Chytridiomycota</taxon>
        <taxon>Chytridiomycota incertae sedis</taxon>
        <taxon>Chytridiomycetes</taxon>
        <taxon>Rhizophydiales</taxon>
        <taxon>Terramycetaceae</taxon>
        <taxon>Boothiomyces</taxon>
    </lineage>
</organism>
<feature type="region of interest" description="Disordered" evidence="1">
    <location>
        <begin position="146"/>
        <end position="182"/>
    </location>
</feature>
<keyword evidence="3" id="KW-1185">Reference proteome</keyword>
<dbReference type="GO" id="GO:0009966">
    <property type="term" value="P:regulation of signal transduction"/>
    <property type="evidence" value="ECO:0007669"/>
    <property type="project" value="InterPro"/>
</dbReference>
<evidence type="ECO:0000313" key="2">
    <source>
        <dbReference type="EMBL" id="KAJ3261523.1"/>
    </source>
</evidence>
<dbReference type="PANTHER" id="PTHR12398">
    <property type="entry name" value="PROTEIN PHOSPHATASE INHIBITOR"/>
    <property type="match status" value="1"/>
</dbReference>
<reference evidence="2" key="1">
    <citation type="submission" date="2020-05" db="EMBL/GenBank/DDBJ databases">
        <title>Phylogenomic resolution of chytrid fungi.</title>
        <authorList>
            <person name="Stajich J.E."/>
            <person name="Amses K."/>
            <person name="Simmons R."/>
            <person name="Seto K."/>
            <person name="Myers J."/>
            <person name="Bonds A."/>
            <person name="Quandt C.A."/>
            <person name="Barry K."/>
            <person name="Liu P."/>
            <person name="Grigoriev I."/>
            <person name="Longcore J.E."/>
            <person name="James T.Y."/>
        </authorList>
    </citation>
    <scope>NUCLEOTIDE SEQUENCE</scope>
    <source>
        <strain evidence="2">PLAUS21</strain>
    </source>
</reference>
<dbReference type="PANTHER" id="PTHR12398:SF20">
    <property type="entry name" value="PROTEIN PHOSPHATASE 1 REGULATORY INHIBITOR SUBUNIT 2"/>
    <property type="match status" value="1"/>
</dbReference>
<gene>
    <name evidence="2" type="ORF">HK103_005361</name>
</gene>
<dbReference type="EMBL" id="JADGKB010000005">
    <property type="protein sequence ID" value="KAJ3261523.1"/>
    <property type="molecule type" value="Genomic_DNA"/>
</dbReference>
<dbReference type="InterPro" id="IPR007062">
    <property type="entry name" value="PPI-2"/>
</dbReference>
<dbReference type="Proteomes" id="UP001210925">
    <property type="component" value="Unassembled WGS sequence"/>
</dbReference>
<evidence type="ECO:0000256" key="1">
    <source>
        <dbReference type="SAM" id="MobiDB-lite"/>
    </source>
</evidence>
<feature type="region of interest" description="Disordered" evidence="1">
    <location>
        <begin position="1"/>
        <end position="21"/>
    </location>
</feature>
<evidence type="ECO:0000313" key="3">
    <source>
        <dbReference type="Proteomes" id="UP001210925"/>
    </source>
</evidence>
<proteinExistence type="predicted"/>
<dbReference type="Pfam" id="PF04979">
    <property type="entry name" value="IPP-2"/>
    <property type="match status" value="1"/>
</dbReference>
<comment type="caution">
    <text evidence="2">The sequence shown here is derived from an EMBL/GenBank/DDBJ whole genome shotgun (WGS) entry which is preliminary data.</text>
</comment>
<protein>
    <recommendedName>
        <fullName evidence="4">Protein phosphatase inhibitor 2</fullName>
    </recommendedName>
</protein>
<evidence type="ECO:0008006" key="4">
    <source>
        <dbReference type="Google" id="ProtNLM"/>
    </source>
</evidence>
<accession>A0AAD5ULX2</accession>